<keyword evidence="9" id="KW-0482">Metalloprotease</keyword>
<dbReference type="PANTHER" id="PTHR34448:SF1">
    <property type="entry name" value="BLL6088 PROTEIN"/>
    <property type="match status" value="1"/>
</dbReference>
<accession>K4LF40</accession>
<evidence type="ECO:0000256" key="6">
    <source>
        <dbReference type="ARBA" id="ARBA00022670"/>
    </source>
</evidence>
<comment type="cofactor">
    <cofactor evidence="2">
        <name>Mg(2+)</name>
        <dbReference type="ChEBI" id="CHEBI:18420"/>
    </cofactor>
</comment>
<organism evidence="10 11">
    <name type="scientific">Thermacetogenium phaeum (strain ATCC BAA-254 / DSM 26808 / PB)</name>
    <dbReference type="NCBI Taxonomy" id="1089553"/>
    <lineage>
        <taxon>Bacteria</taxon>
        <taxon>Bacillati</taxon>
        <taxon>Bacillota</taxon>
        <taxon>Clostridia</taxon>
        <taxon>Thermoanaerobacterales</taxon>
        <taxon>Thermoanaerobacteraceae</taxon>
        <taxon>Thermacetogenium</taxon>
    </lineage>
</organism>
<gene>
    <name evidence="10" type="ordered locus">Tph_c04700</name>
</gene>
<evidence type="ECO:0000256" key="3">
    <source>
        <dbReference type="ARBA" id="ARBA00001947"/>
    </source>
</evidence>
<dbReference type="eggNOG" id="COG2309">
    <property type="taxonomic scope" value="Bacteria"/>
</dbReference>
<dbReference type="Pfam" id="PF02073">
    <property type="entry name" value="Peptidase_M29"/>
    <property type="match status" value="1"/>
</dbReference>
<dbReference type="InterPro" id="IPR052170">
    <property type="entry name" value="M29_Exopeptidase"/>
</dbReference>
<dbReference type="Gene3D" id="3.40.1830.10">
    <property type="entry name" value="Thermophilic metalloprotease (M29)"/>
    <property type="match status" value="1"/>
</dbReference>
<dbReference type="GO" id="GO:0046872">
    <property type="term" value="F:metal ion binding"/>
    <property type="evidence" value="ECO:0007669"/>
    <property type="project" value="UniProtKB-KW"/>
</dbReference>
<name>K4LF40_THEPS</name>
<sequence length="403" mass="45611">MRCVWEDIGKLDRRLTAQEERATKLSKDGGTTMTNPRVSRLAENLVHYSCRLQPGEKILIEAVGLELPLVRELIRQVYRAGGIPFVTIKDRAVDRALLLGATLEQIRLMARYEAARMRDMDAYIGIRSGDNAAELSDVPPDKMELYQKYFWQPVHGEIRVPRTKWVVLRYPSPSMAQAAGMSTEAFEDFYFSVCNLDYARMSRAMDPLVELMNRTDRVRITGPGTDLSFSIKGLPAVKCDGKANIPDGEVYTAPVRDSVNGWITYNTPSQYQGFTYENIRLEFRHGRIIRATANATERINRIFETDEGARYVGEFSFGLNPHITRPIRDTLFDEKIAGSIHLTPGSAYDDCFNGNRSAVHWDLVLIQTPEYGGGEIYFDGVLVRKDGRFVLPELEGLNPENLV</sequence>
<dbReference type="HOGENOM" id="CLU_057697_0_0_9"/>
<dbReference type="SUPFAM" id="SSF144052">
    <property type="entry name" value="Thermophilic metalloprotease-like"/>
    <property type="match status" value="1"/>
</dbReference>
<comment type="similarity">
    <text evidence="4">Belongs to the peptidase M29 family.</text>
</comment>
<dbReference type="GO" id="GO:0004177">
    <property type="term" value="F:aminopeptidase activity"/>
    <property type="evidence" value="ECO:0007669"/>
    <property type="project" value="UniProtKB-KW"/>
</dbReference>
<evidence type="ECO:0000256" key="1">
    <source>
        <dbReference type="ARBA" id="ARBA00001941"/>
    </source>
</evidence>
<evidence type="ECO:0000313" key="11">
    <source>
        <dbReference type="Proteomes" id="UP000000467"/>
    </source>
</evidence>
<keyword evidence="11" id="KW-1185">Reference proteome</keyword>
<evidence type="ECO:0000256" key="2">
    <source>
        <dbReference type="ARBA" id="ARBA00001946"/>
    </source>
</evidence>
<evidence type="ECO:0000313" key="10">
    <source>
        <dbReference type="EMBL" id="AFV10712.1"/>
    </source>
</evidence>
<comment type="cofactor">
    <cofactor evidence="1">
        <name>Co(2+)</name>
        <dbReference type="ChEBI" id="CHEBI:48828"/>
    </cofactor>
</comment>
<dbReference type="KEGG" id="tpz:Tph_c04700"/>
<proteinExistence type="inferred from homology"/>
<keyword evidence="6" id="KW-0645">Protease</keyword>
<dbReference type="GO" id="GO:0008237">
    <property type="term" value="F:metallopeptidase activity"/>
    <property type="evidence" value="ECO:0007669"/>
    <property type="project" value="UniProtKB-KW"/>
</dbReference>
<dbReference type="GO" id="GO:0006508">
    <property type="term" value="P:proteolysis"/>
    <property type="evidence" value="ECO:0007669"/>
    <property type="project" value="UniProtKB-KW"/>
</dbReference>
<protein>
    <submittedName>
        <fullName evidence="10">Peptidase M29 aminopeptidase II</fullName>
        <ecNumber evidence="10">3.4.11.-</ecNumber>
    </submittedName>
</protein>
<keyword evidence="7" id="KW-0479">Metal-binding</keyword>
<comment type="cofactor">
    <cofactor evidence="3">
        <name>Zn(2+)</name>
        <dbReference type="ChEBI" id="CHEBI:29105"/>
    </cofactor>
</comment>
<keyword evidence="8 10" id="KW-0378">Hydrolase</keyword>
<evidence type="ECO:0000256" key="4">
    <source>
        <dbReference type="ARBA" id="ARBA00008236"/>
    </source>
</evidence>
<dbReference type="EMBL" id="CP003732">
    <property type="protein sequence ID" value="AFV10712.1"/>
    <property type="molecule type" value="Genomic_DNA"/>
</dbReference>
<evidence type="ECO:0000256" key="9">
    <source>
        <dbReference type="ARBA" id="ARBA00023049"/>
    </source>
</evidence>
<dbReference type="Proteomes" id="UP000000467">
    <property type="component" value="Chromosome"/>
</dbReference>
<evidence type="ECO:0000256" key="7">
    <source>
        <dbReference type="ARBA" id="ARBA00022723"/>
    </source>
</evidence>
<dbReference type="PANTHER" id="PTHR34448">
    <property type="entry name" value="AMINOPEPTIDASE"/>
    <property type="match status" value="1"/>
</dbReference>
<keyword evidence="5 10" id="KW-0031">Aminopeptidase</keyword>
<dbReference type="EC" id="3.4.11.-" evidence="10"/>
<dbReference type="InterPro" id="IPR035097">
    <property type="entry name" value="M29_N-terminal"/>
</dbReference>
<reference evidence="10 11" key="1">
    <citation type="journal article" date="2012" name="BMC Genomics">
        <title>Genome-guided analysis of physiological and morphological traits of the fermentative acetate oxidizer Thermacetogenium phaeum.</title>
        <authorList>
            <person name="Oehler D."/>
            <person name="Poehlein A."/>
            <person name="Leimbach A."/>
            <person name="Muller N."/>
            <person name="Daniel R."/>
            <person name="Gottschalk G."/>
            <person name="Schink B."/>
        </authorList>
    </citation>
    <scope>NUCLEOTIDE SEQUENCE [LARGE SCALE GENOMIC DNA]</scope>
    <source>
        <strain evidence="11">ATCC BAA-254 / DSM 26808 / PB</strain>
    </source>
</reference>
<dbReference type="AlphaFoldDB" id="K4LF40"/>
<evidence type="ECO:0000256" key="8">
    <source>
        <dbReference type="ARBA" id="ARBA00022801"/>
    </source>
</evidence>
<dbReference type="InterPro" id="IPR000787">
    <property type="entry name" value="Peptidase_M29"/>
</dbReference>
<evidence type="ECO:0000256" key="5">
    <source>
        <dbReference type="ARBA" id="ARBA00022438"/>
    </source>
</evidence>